<dbReference type="OrthoDB" id="69641at2759"/>
<keyword evidence="14" id="KW-1185">Reference proteome</keyword>
<dbReference type="PROSITE" id="PS51873">
    <property type="entry name" value="TRIAD"/>
    <property type="match status" value="1"/>
</dbReference>
<dbReference type="SUPFAM" id="SSF57850">
    <property type="entry name" value="RING/U-box"/>
    <property type="match status" value="1"/>
</dbReference>
<keyword evidence="2" id="KW-0479">Metal-binding</keyword>
<feature type="transmembrane region" description="Helical" evidence="8">
    <location>
        <begin position="101"/>
        <end position="123"/>
    </location>
</feature>
<keyword evidence="6" id="KW-0862">Zinc</keyword>
<feature type="region of interest" description="Disordered" evidence="7">
    <location>
        <begin position="149"/>
        <end position="182"/>
    </location>
</feature>
<dbReference type="Proteomes" id="UP000663829">
    <property type="component" value="Unassembled WGS sequence"/>
</dbReference>
<evidence type="ECO:0000256" key="8">
    <source>
        <dbReference type="SAM" id="Phobius"/>
    </source>
</evidence>
<evidence type="ECO:0000313" key="12">
    <source>
        <dbReference type="EMBL" id="CAF4262680.1"/>
    </source>
</evidence>
<dbReference type="EMBL" id="CAJNOK010031312">
    <property type="protein sequence ID" value="CAF1470647.1"/>
    <property type="molecule type" value="Genomic_DNA"/>
</dbReference>
<keyword evidence="1" id="KW-0808">Transferase</keyword>
<accession>A0A815YDS0</accession>
<evidence type="ECO:0000313" key="13">
    <source>
        <dbReference type="EMBL" id="CAF4431482.1"/>
    </source>
</evidence>
<dbReference type="InterPro" id="IPR031127">
    <property type="entry name" value="E3_UB_ligase_RBR"/>
</dbReference>
<dbReference type="EMBL" id="CAJOBC010095262">
    <property type="protein sequence ID" value="CAF4431482.1"/>
    <property type="molecule type" value="Genomic_DNA"/>
</dbReference>
<dbReference type="InterPro" id="IPR044066">
    <property type="entry name" value="TRIAD_supradom"/>
</dbReference>
<organism evidence="11 14">
    <name type="scientific">Didymodactylos carnosus</name>
    <dbReference type="NCBI Taxonomy" id="1234261"/>
    <lineage>
        <taxon>Eukaryota</taxon>
        <taxon>Metazoa</taxon>
        <taxon>Spiralia</taxon>
        <taxon>Gnathifera</taxon>
        <taxon>Rotifera</taxon>
        <taxon>Eurotatoria</taxon>
        <taxon>Bdelloidea</taxon>
        <taxon>Philodinida</taxon>
        <taxon>Philodinidae</taxon>
        <taxon>Didymodactylos</taxon>
    </lineage>
</organism>
<evidence type="ECO:0000256" key="4">
    <source>
        <dbReference type="ARBA" id="ARBA00022771"/>
    </source>
</evidence>
<feature type="non-terminal residue" evidence="11">
    <location>
        <position position="1"/>
    </location>
</feature>
<keyword evidence="4" id="KW-0863">Zinc-finger</keyword>
<keyword evidence="8" id="KW-0472">Membrane</keyword>
<dbReference type="Gene3D" id="1.20.120.1750">
    <property type="match status" value="1"/>
</dbReference>
<keyword evidence="5" id="KW-0833">Ubl conjugation pathway</keyword>
<evidence type="ECO:0000313" key="11">
    <source>
        <dbReference type="EMBL" id="CAF1568812.1"/>
    </source>
</evidence>
<gene>
    <name evidence="11" type="ORF">GPM918_LOCUS40255</name>
    <name evidence="10" type="ORF">OVA965_LOCUS35642</name>
    <name evidence="13" type="ORF">SRO942_LOCUS41185</name>
    <name evidence="12" type="ORF">TMI583_LOCUS36617</name>
</gene>
<evidence type="ECO:0000256" key="2">
    <source>
        <dbReference type="ARBA" id="ARBA00022723"/>
    </source>
</evidence>
<evidence type="ECO:0000256" key="1">
    <source>
        <dbReference type="ARBA" id="ARBA00022679"/>
    </source>
</evidence>
<keyword evidence="8" id="KW-1133">Transmembrane helix</keyword>
<keyword evidence="3" id="KW-0677">Repeat</keyword>
<protein>
    <recommendedName>
        <fullName evidence="9">RING-type domain-containing protein</fullName>
    </recommendedName>
</protein>
<evidence type="ECO:0000259" key="9">
    <source>
        <dbReference type="PROSITE" id="PS51873"/>
    </source>
</evidence>
<dbReference type="GO" id="GO:0004842">
    <property type="term" value="F:ubiquitin-protein transferase activity"/>
    <property type="evidence" value="ECO:0007669"/>
    <property type="project" value="InterPro"/>
</dbReference>
<feature type="compositionally biased region" description="Low complexity" evidence="7">
    <location>
        <begin position="247"/>
        <end position="259"/>
    </location>
</feature>
<evidence type="ECO:0000256" key="7">
    <source>
        <dbReference type="SAM" id="MobiDB-lite"/>
    </source>
</evidence>
<name>A0A815YDS0_9BILA</name>
<feature type="compositionally biased region" description="Polar residues" evidence="7">
    <location>
        <begin position="165"/>
        <end position="176"/>
    </location>
</feature>
<dbReference type="AlphaFoldDB" id="A0A815YDS0"/>
<dbReference type="Pfam" id="PF22191">
    <property type="entry name" value="IBR_1"/>
    <property type="match status" value="1"/>
</dbReference>
<dbReference type="PANTHER" id="PTHR11685">
    <property type="entry name" value="RBR FAMILY RING FINGER AND IBR DOMAIN-CONTAINING"/>
    <property type="match status" value="1"/>
</dbReference>
<feature type="domain" description="RING-type" evidence="9">
    <location>
        <begin position="1"/>
        <end position="94"/>
    </location>
</feature>
<dbReference type="EMBL" id="CAJNOQ010029449">
    <property type="protein sequence ID" value="CAF1568812.1"/>
    <property type="molecule type" value="Genomic_DNA"/>
</dbReference>
<proteinExistence type="predicted"/>
<keyword evidence="8" id="KW-0812">Transmembrane</keyword>
<evidence type="ECO:0000256" key="3">
    <source>
        <dbReference type="ARBA" id="ARBA00022737"/>
    </source>
</evidence>
<dbReference type="GO" id="GO:0016567">
    <property type="term" value="P:protein ubiquitination"/>
    <property type="evidence" value="ECO:0007669"/>
    <property type="project" value="InterPro"/>
</dbReference>
<evidence type="ECO:0000313" key="10">
    <source>
        <dbReference type="EMBL" id="CAF1470647.1"/>
    </source>
</evidence>
<feature type="compositionally biased region" description="Polar residues" evidence="7">
    <location>
        <begin position="260"/>
        <end position="269"/>
    </location>
</feature>
<comment type="caution">
    <text evidence="11">The sequence shown here is derived from an EMBL/GenBank/DDBJ whole genome shotgun (WGS) entry which is preliminary data.</text>
</comment>
<dbReference type="Proteomes" id="UP000682733">
    <property type="component" value="Unassembled WGS sequence"/>
</dbReference>
<dbReference type="GO" id="GO:0008270">
    <property type="term" value="F:zinc ion binding"/>
    <property type="evidence" value="ECO:0007669"/>
    <property type="project" value="UniProtKB-KW"/>
</dbReference>
<evidence type="ECO:0000313" key="14">
    <source>
        <dbReference type="Proteomes" id="UP000663829"/>
    </source>
</evidence>
<feature type="region of interest" description="Disordered" evidence="7">
    <location>
        <begin position="231"/>
        <end position="269"/>
    </location>
</feature>
<dbReference type="Proteomes" id="UP000677228">
    <property type="component" value="Unassembled WGS sequence"/>
</dbReference>
<sequence>CHSPWHEKMTCKEYTEGNKLLKQWANQYDQNQSNAKQCPKCKVFISRNGGCPHMTCSKCSCDFCYNCGKRRLEIKFFGTHESCKYNLYPNKPVLRKTLRGLFVGAAVVVAPVAAVGAVALLAVGTTVAVPTYGTYRLVKFLRQRHQRRSNIQLTERNNDHRRRSSWNGDSDQESGPSTIETREERELRLAIAASEQTFEKEEYERKAIVFDDNDSLNYGEMNWKTRASLDSLSTVDGEEQNSRSRQRSPLPSRKSLLKLTPTTVTDNKF</sequence>
<dbReference type="Proteomes" id="UP000681722">
    <property type="component" value="Unassembled WGS sequence"/>
</dbReference>
<reference evidence="11" key="1">
    <citation type="submission" date="2021-02" db="EMBL/GenBank/DDBJ databases">
        <authorList>
            <person name="Nowell W R."/>
        </authorList>
    </citation>
    <scope>NUCLEOTIDE SEQUENCE</scope>
</reference>
<dbReference type="EMBL" id="CAJOBA010053208">
    <property type="protein sequence ID" value="CAF4262680.1"/>
    <property type="molecule type" value="Genomic_DNA"/>
</dbReference>
<evidence type="ECO:0000256" key="6">
    <source>
        <dbReference type="ARBA" id="ARBA00022833"/>
    </source>
</evidence>
<evidence type="ECO:0000256" key="5">
    <source>
        <dbReference type="ARBA" id="ARBA00022786"/>
    </source>
</evidence>